<evidence type="ECO:0000313" key="10">
    <source>
        <dbReference type="Proteomes" id="UP000177372"/>
    </source>
</evidence>
<organism evidence="9 10">
    <name type="scientific">Candidatus Kaiserbacteria bacterium RIFCSPLOWO2_01_FULL_54_13</name>
    <dbReference type="NCBI Taxonomy" id="1798512"/>
    <lineage>
        <taxon>Bacteria</taxon>
        <taxon>Candidatus Kaiseribacteriota</taxon>
    </lineage>
</organism>
<dbReference type="AlphaFoldDB" id="A0A1F6F1D5"/>
<evidence type="ECO:0000313" key="9">
    <source>
        <dbReference type="EMBL" id="OGG79676.1"/>
    </source>
</evidence>
<dbReference type="STRING" id="1798512.A3A39_01750"/>
<name>A0A1F6F1D5_9BACT</name>
<dbReference type="InterPro" id="IPR043169">
    <property type="entry name" value="PMM_cap"/>
</dbReference>
<evidence type="ECO:0000256" key="3">
    <source>
        <dbReference type="ARBA" id="ARBA00022475"/>
    </source>
</evidence>
<dbReference type="InterPro" id="IPR036412">
    <property type="entry name" value="HAD-like_sf"/>
</dbReference>
<evidence type="ECO:0000259" key="8">
    <source>
        <dbReference type="Pfam" id="PF09335"/>
    </source>
</evidence>
<dbReference type="Pfam" id="PF09335">
    <property type="entry name" value="VTT_dom"/>
    <property type="match status" value="1"/>
</dbReference>
<evidence type="ECO:0000256" key="5">
    <source>
        <dbReference type="ARBA" id="ARBA00022989"/>
    </source>
</evidence>
<comment type="caution">
    <text evidence="9">The sequence shown here is derived from an EMBL/GenBank/DDBJ whole genome shotgun (WGS) entry which is preliminary data.</text>
</comment>
<feature type="transmembrane region" description="Helical" evidence="7">
    <location>
        <begin position="20"/>
        <end position="45"/>
    </location>
</feature>
<dbReference type="PANTHER" id="PTHR30353:SF0">
    <property type="entry name" value="TRANSMEMBRANE PROTEIN"/>
    <property type="match status" value="1"/>
</dbReference>
<feature type="domain" description="VTT" evidence="8">
    <location>
        <begin position="37"/>
        <end position="162"/>
    </location>
</feature>
<dbReference type="GO" id="GO:0005886">
    <property type="term" value="C:plasma membrane"/>
    <property type="evidence" value="ECO:0007669"/>
    <property type="project" value="UniProtKB-SubCell"/>
</dbReference>
<evidence type="ECO:0000256" key="4">
    <source>
        <dbReference type="ARBA" id="ARBA00022692"/>
    </source>
</evidence>
<dbReference type="NCBIfam" id="TIGR01484">
    <property type="entry name" value="HAD-SF-IIB"/>
    <property type="match status" value="1"/>
</dbReference>
<dbReference type="InterPro" id="IPR032816">
    <property type="entry name" value="VTT_dom"/>
</dbReference>
<dbReference type="EMBL" id="MFLZ01000021">
    <property type="protein sequence ID" value="OGG79676.1"/>
    <property type="molecule type" value="Genomic_DNA"/>
</dbReference>
<keyword evidence="5 7" id="KW-1133">Transmembrane helix</keyword>
<sequence>MPGFLDVDLPALVQLLGYPGLFTVIFLESGVFFGFFLPGASLLFIAGMLASLGIFNIWILLPLLAIAAILGDNVGYWFGSYIGKAIYKRQSSRFFRQEHVELAHDFFERYGRVAVLLARFVPIVRTFTPILAGVGKMDYRVFLFYNILGAIVWACGVTFLGYFIGRYIPNAEHYLTPILAVIVAVTTIPLFLAWWRQWKREQTTAAASRPRAVIFDLDNTLAISFSPLPEKTARSLSDLLHHLPVAIMSGATFERMQKYVLPHLPPHTKLANLYLFTDTCARCFVHKKGAWRRAYNRTFKKKEFDTVVATLTEGMERTGIVKDAPQWGERILARDAQVTFAGLGIDAPADKKAAWDPERVKRATLKKFLDERLKGFDVRISSRTAIDITKTGVDKAYGVRWLAAHLRVSTPHMLFVGDDLAPGGNDAMVIPTGIQTRETSGPEETAKILKELITACKS</sequence>
<dbReference type="GO" id="GO:0016791">
    <property type="term" value="F:phosphatase activity"/>
    <property type="evidence" value="ECO:0007669"/>
    <property type="project" value="UniProtKB-ARBA"/>
</dbReference>
<evidence type="ECO:0000256" key="7">
    <source>
        <dbReference type="SAM" id="Phobius"/>
    </source>
</evidence>
<evidence type="ECO:0000256" key="6">
    <source>
        <dbReference type="ARBA" id="ARBA00023136"/>
    </source>
</evidence>
<feature type="transmembrane region" description="Helical" evidence="7">
    <location>
        <begin position="143"/>
        <end position="168"/>
    </location>
</feature>
<feature type="transmembrane region" description="Helical" evidence="7">
    <location>
        <begin position="52"/>
        <end position="71"/>
    </location>
</feature>
<accession>A0A1F6F1D5</accession>
<evidence type="ECO:0000256" key="1">
    <source>
        <dbReference type="ARBA" id="ARBA00004651"/>
    </source>
</evidence>
<dbReference type="InterPro" id="IPR032818">
    <property type="entry name" value="DedA-like"/>
</dbReference>
<dbReference type="Proteomes" id="UP000177372">
    <property type="component" value="Unassembled WGS sequence"/>
</dbReference>
<keyword evidence="3" id="KW-1003">Cell membrane</keyword>
<feature type="transmembrane region" description="Helical" evidence="7">
    <location>
        <begin position="110"/>
        <end position="131"/>
    </location>
</feature>
<dbReference type="SUPFAM" id="SSF56784">
    <property type="entry name" value="HAD-like"/>
    <property type="match status" value="1"/>
</dbReference>
<keyword evidence="4 7" id="KW-0812">Transmembrane</keyword>
<evidence type="ECO:0000256" key="2">
    <source>
        <dbReference type="ARBA" id="ARBA00010792"/>
    </source>
</evidence>
<dbReference type="PANTHER" id="PTHR30353">
    <property type="entry name" value="INNER MEMBRANE PROTEIN DEDA-RELATED"/>
    <property type="match status" value="1"/>
</dbReference>
<dbReference type="InterPro" id="IPR006379">
    <property type="entry name" value="HAD-SF_hydro_IIB"/>
</dbReference>
<comment type="similarity">
    <text evidence="2">Belongs to the DedA family.</text>
</comment>
<reference evidence="9 10" key="1">
    <citation type="journal article" date="2016" name="Nat. Commun.">
        <title>Thousands of microbial genomes shed light on interconnected biogeochemical processes in an aquifer system.</title>
        <authorList>
            <person name="Anantharaman K."/>
            <person name="Brown C.T."/>
            <person name="Hug L.A."/>
            <person name="Sharon I."/>
            <person name="Castelle C.J."/>
            <person name="Probst A.J."/>
            <person name="Thomas B.C."/>
            <person name="Singh A."/>
            <person name="Wilkins M.J."/>
            <person name="Karaoz U."/>
            <person name="Brodie E.L."/>
            <person name="Williams K.H."/>
            <person name="Hubbard S.S."/>
            <person name="Banfield J.F."/>
        </authorList>
    </citation>
    <scope>NUCLEOTIDE SEQUENCE [LARGE SCALE GENOMIC DNA]</scope>
</reference>
<keyword evidence="6 7" id="KW-0472">Membrane</keyword>
<dbReference type="Gene3D" id="3.30.1240.20">
    <property type="match status" value="1"/>
</dbReference>
<protein>
    <recommendedName>
        <fullName evidence="8">VTT domain-containing protein</fullName>
    </recommendedName>
</protein>
<dbReference type="Gene3D" id="3.40.50.1000">
    <property type="entry name" value="HAD superfamily/HAD-like"/>
    <property type="match status" value="1"/>
</dbReference>
<feature type="transmembrane region" description="Helical" evidence="7">
    <location>
        <begin position="174"/>
        <end position="195"/>
    </location>
</feature>
<proteinExistence type="inferred from homology"/>
<gene>
    <name evidence="9" type="ORF">A3A39_01750</name>
</gene>
<dbReference type="InterPro" id="IPR023214">
    <property type="entry name" value="HAD_sf"/>
</dbReference>
<comment type="subcellular location">
    <subcellularLocation>
        <location evidence="1">Cell membrane</location>
        <topology evidence="1">Multi-pass membrane protein</topology>
    </subcellularLocation>
</comment>